<dbReference type="InParanoid" id="A7SKX6"/>
<dbReference type="InterPro" id="IPR036259">
    <property type="entry name" value="MFS_trans_sf"/>
</dbReference>
<gene>
    <name evidence="4" type="ORF">NEMVEDRAFT_v1g40837</name>
</gene>
<evidence type="ECO:0000313" key="4">
    <source>
        <dbReference type="EMBL" id="EDO35653.1"/>
    </source>
</evidence>
<dbReference type="PROSITE" id="PS50850">
    <property type="entry name" value="MFS"/>
    <property type="match status" value="1"/>
</dbReference>
<feature type="non-terminal residue" evidence="4">
    <location>
        <position position="1"/>
    </location>
</feature>
<dbReference type="PANTHER" id="PTHR11360">
    <property type="entry name" value="MONOCARBOXYLATE TRANSPORTER"/>
    <property type="match status" value="1"/>
</dbReference>
<dbReference type="InterPro" id="IPR050327">
    <property type="entry name" value="Proton-linked_MCT"/>
</dbReference>
<dbReference type="GO" id="GO:0022857">
    <property type="term" value="F:transmembrane transporter activity"/>
    <property type="evidence" value="ECO:0000318"/>
    <property type="project" value="GO_Central"/>
</dbReference>
<evidence type="ECO:0000259" key="3">
    <source>
        <dbReference type="PROSITE" id="PS50850"/>
    </source>
</evidence>
<feature type="transmembrane region" description="Helical" evidence="2">
    <location>
        <begin position="100"/>
        <end position="120"/>
    </location>
</feature>
<evidence type="ECO:0000256" key="2">
    <source>
        <dbReference type="SAM" id="Phobius"/>
    </source>
</evidence>
<keyword evidence="2" id="KW-0472">Membrane</keyword>
<dbReference type="GO" id="GO:0005886">
    <property type="term" value="C:plasma membrane"/>
    <property type="evidence" value="ECO:0000318"/>
    <property type="project" value="GO_Central"/>
</dbReference>
<dbReference type="AlphaFoldDB" id="A7SKX6"/>
<keyword evidence="2" id="KW-0812">Transmembrane</keyword>
<name>A7SKX6_NEMVE</name>
<dbReference type="HOGENOM" id="CLU_001265_59_1_1"/>
<keyword evidence="2" id="KW-1133">Transmembrane helix</keyword>
<organism evidence="4 5">
    <name type="scientific">Nematostella vectensis</name>
    <name type="common">Starlet sea anemone</name>
    <dbReference type="NCBI Taxonomy" id="45351"/>
    <lineage>
        <taxon>Eukaryota</taxon>
        <taxon>Metazoa</taxon>
        <taxon>Cnidaria</taxon>
        <taxon>Anthozoa</taxon>
        <taxon>Hexacorallia</taxon>
        <taxon>Actiniaria</taxon>
        <taxon>Edwardsiidae</taxon>
        <taxon>Nematostella</taxon>
    </lineage>
</organism>
<feature type="transmembrane region" description="Helical" evidence="2">
    <location>
        <begin position="302"/>
        <end position="327"/>
    </location>
</feature>
<protein>
    <recommendedName>
        <fullName evidence="3">Major facilitator superfamily (MFS) profile domain-containing protein</fullName>
    </recommendedName>
</protein>
<dbReference type="InterPro" id="IPR011701">
    <property type="entry name" value="MFS"/>
</dbReference>
<accession>A7SKX6</accession>
<reference evidence="4 5" key="1">
    <citation type="journal article" date="2007" name="Science">
        <title>Sea anemone genome reveals ancestral eumetazoan gene repertoire and genomic organization.</title>
        <authorList>
            <person name="Putnam N.H."/>
            <person name="Srivastava M."/>
            <person name="Hellsten U."/>
            <person name="Dirks B."/>
            <person name="Chapman J."/>
            <person name="Salamov A."/>
            <person name="Terry A."/>
            <person name="Shapiro H."/>
            <person name="Lindquist E."/>
            <person name="Kapitonov V.V."/>
            <person name="Jurka J."/>
            <person name="Genikhovich G."/>
            <person name="Grigoriev I.V."/>
            <person name="Lucas S.M."/>
            <person name="Steele R.E."/>
            <person name="Finnerty J.R."/>
            <person name="Technau U."/>
            <person name="Martindale M.Q."/>
            <person name="Rokhsar D.S."/>
        </authorList>
    </citation>
    <scope>NUCLEOTIDE SEQUENCE [LARGE SCALE GENOMIC DNA]</scope>
    <source>
        <strain evidence="5">CH2 X CH6</strain>
    </source>
</reference>
<evidence type="ECO:0000313" key="5">
    <source>
        <dbReference type="Proteomes" id="UP000001593"/>
    </source>
</evidence>
<feature type="transmembrane region" description="Helical" evidence="2">
    <location>
        <begin position="132"/>
        <end position="152"/>
    </location>
</feature>
<dbReference type="InterPro" id="IPR020846">
    <property type="entry name" value="MFS_dom"/>
</dbReference>
<feature type="transmembrane region" description="Helical" evidence="2">
    <location>
        <begin position="202"/>
        <end position="225"/>
    </location>
</feature>
<sequence>PEGGWGWVVCATAFLAQFIVLGIHNSFGILFPFLLDEFGKSKASTGETRLGRLGLMYLFGPLTSGLCKRMGCKCVAFVGGILCILGMFLTSCVTDFSKLYVTYSFLWGVGSSFCYFPTLTVPGQYFCKRLSLANGIITAGNGVGTLTFGPLLQYLLKTYGFSSTLRILSGVMTLLLAASLTYKRFESPLQFCTNQKKTFLDLTLWFNKAFITYTIAVTLFMLGYFFPYVHMVSHVVSFGIPTSDAALLIGYMSISSTISRIIFGRFSDHPCVNRLYMTQFAIVGFGITTTLCPIAREYGSFAVVMVMLGLFDGIYVVLITVLVMSIIG</sequence>
<dbReference type="PANTHER" id="PTHR11360:SF251">
    <property type="entry name" value="MAJOR FACILITATOR SUPERFAMILY (MFS) PROFILE DOMAIN-CONTAINING PROTEIN"/>
    <property type="match status" value="1"/>
</dbReference>
<dbReference type="Gene3D" id="1.20.1250.20">
    <property type="entry name" value="MFS general substrate transporter like domains"/>
    <property type="match status" value="2"/>
</dbReference>
<proteinExistence type="predicted"/>
<feature type="domain" description="Major facilitator superfamily (MFS) profile" evidence="3">
    <location>
        <begin position="209"/>
        <end position="328"/>
    </location>
</feature>
<feature type="transmembrane region" description="Helical" evidence="2">
    <location>
        <begin position="74"/>
        <end position="94"/>
    </location>
</feature>
<keyword evidence="5" id="KW-1185">Reference proteome</keyword>
<feature type="transmembrane region" description="Helical" evidence="2">
    <location>
        <begin position="245"/>
        <end position="263"/>
    </location>
</feature>
<evidence type="ECO:0000256" key="1">
    <source>
        <dbReference type="ARBA" id="ARBA00004141"/>
    </source>
</evidence>
<dbReference type="PhylomeDB" id="A7SKX6"/>
<feature type="transmembrane region" description="Helical" evidence="2">
    <location>
        <begin position="275"/>
        <end position="296"/>
    </location>
</feature>
<feature type="transmembrane region" description="Helical" evidence="2">
    <location>
        <begin position="6"/>
        <end position="35"/>
    </location>
</feature>
<feature type="transmembrane region" description="Helical" evidence="2">
    <location>
        <begin position="164"/>
        <end position="182"/>
    </location>
</feature>
<dbReference type="Proteomes" id="UP000001593">
    <property type="component" value="Unassembled WGS sequence"/>
</dbReference>
<dbReference type="Pfam" id="PF07690">
    <property type="entry name" value="MFS_1"/>
    <property type="match status" value="1"/>
</dbReference>
<dbReference type="OMA" id="YAWVCTF"/>
<feature type="non-terminal residue" evidence="4">
    <location>
        <position position="328"/>
    </location>
</feature>
<dbReference type="eggNOG" id="KOG2504">
    <property type="taxonomic scope" value="Eukaryota"/>
</dbReference>
<comment type="subcellular location">
    <subcellularLocation>
        <location evidence="1">Membrane</location>
        <topology evidence="1">Multi-pass membrane protein</topology>
    </subcellularLocation>
</comment>
<dbReference type="SUPFAM" id="SSF103473">
    <property type="entry name" value="MFS general substrate transporter"/>
    <property type="match status" value="1"/>
</dbReference>
<dbReference type="EMBL" id="DS469692">
    <property type="protein sequence ID" value="EDO35653.1"/>
    <property type="molecule type" value="Genomic_DNA"/>
</dbReference>